<accession>A0A2H0LVG4</accession>
<dbReference type="HAMAP" id="MF_00607">
    <property type="entry name" value="16SrRNA_methyltr_A"/>
    <property type="match status" value="1"/>
</dbReference>
<keyword evidence="3 7" id="KW-0489">Methyltransferase</keyword>
<dbReference type="InterPro" id="IPR001737">
    <property type="entry name" value="KsgA/Erm"/>
</dbReference>
<reference evidence="10 11" key="1">
    <citation type="submission" date="2017-09" db="EMBL/GenBank/DDBJ databases">
        <title>Depth-based differentiation of microbial function through sediment-hosted aquifers and enrichment of novel symbionts in the deep terrestrial subsurface.</title>
        <authorList>
            <person name="Probst A.J."/>
            <person name="Ladd B."/>
            <person name="Jarett J.K."/>
            <person name="Geller-Mcgrath D.E."/>
            <person name="Sieber C.M."/>
            <person name="Emerson J.B."/>
            <person name="Anantharaman K."/>
            <person name="Thomas B.C."/>
            <person name="Malmstrom R."/>
            <person name="Stieglmeier M."/>
            <person name="Klingl A."/>
            <person name="Woyke T."/>
            <person name="Ryan C.M."/>
            <person name="Banfield J.F."/>
        </authorList>
    </citation>
    <scope>NUCLEOTIDE SEQUENCE [LARGE SCALE GENOMIC DNA]</scope>
    <source>
        <strain evidence="10">CG11_big_fil_rev_8_21_14_0_20_42_13</strain>
    </source>
</reference>
<evidence type="ECO:0000256" key="4">
    <source>
        <dbReference type="ARBA" id="ARBA00022679"/>
    </source>
</evidence>
<dbReference type="InterPro" id="IPR011530">
    <property type="entry name" value="rRNA_adenine_dimethylase"/>
</dbReference>
<evidence type="ECO:0000256" key="8">
    <source>
        <dbReference type="PROSITE-ProRule" id="PRU01026"/>
    </source>
</evidence>
<dbReference type="Pfam" id="PF00398">
    <property type="entry name" value="RrnaAD"/>
    <property type="match status" value="1"/>
</dbReference>
<comment type="similarity">
    <text evidence="7">Belongs to the class I-like SAM-binding methyltransferase superfamily. rRNA adenine N(6)-methyltransferase family. RsmA subfamily.</text>
</comment>
<evidence type="ECO:0000256" key="1">
    <source>
        <dbReference type="ARBA" id="ARBA00022490"/>
    </source>
</evidence>
<comment type="function">
    <text evidence="7">Specifically dimethylates two adjacent adenosines (A1518 and A1519) in the loop of a conserved hairpin near the 3'-end of 16S rRNA in the 30S particle. May play a critical role in biogenesis of 30S subunits.</text>
</comment>
<feature type="binding site" evidence="7 8">
    <location>
        <position position="41"/>
    </location>
    <ligand>
        <name>S-adenosyl-L-methionine</name>
        <dbReference type="ChEBI" id="CHEBI:59789"/>
    </ligand>
</feature>
<comment type="subcellular location">
    <subcellularLocation>
        <location evidence="7">Cytoplasm</location>
    </subcellularLocation>
</comment>
<dbReference type="Gene3D" id="1.10.8.100">
    <property type="entry name" value="Ribosomal RNA adenine dimethylase-like, domain 2"/>
    <property type="match status" value="1"/>
</dbReference>
<keyword evidence="2 7" id="KW-0698">rRNA processing</keyword>
<feature type="binding site" evidence="7 8">
    <location>
        <position position="14"/>
    </location>
    <ligand>
        <name>S-adenosyl-L-methionine</name>
        <dbReference type="ChEBI" id="CHEBI:59789"/>
    </ligand>
</feature>
<dbReference type="EMBL" id="PCWA01000109">
    <property type="protein sequence ID" value="PIQ88388.1"/>
    <property type="molecule type" value="Genomic_DNA"/>
</dbReference>
<dbReference type="InterPro" id="IPR020596">
    <property type="entry name" value="rRNA_Ade_Mease_Trfase_CS"/>
</dbReference>
<dbReference type="Proteomes" id="UP000229641">
    <property type="component" value="Unassembled WGS sequence"/>
</dbReference>
<dbReference type="FunFam" id="3.40.50.150:FF:000023">
    <property type="entry name" value="Ribosomal RNA small subunit methyltransferase A"/>
    <property type="match status" value="1"/>
</dbReference>
<gene>
    <name evidence="7 10" type="primary">rsmA</name>
    <name evidence="7" type="synonym">ksgA</name>
    <name evidence="10" type="ORF">COV72_08785</name>
</gene>
<dbReference type="GO" id="GO:0005829">
    <property type="term" value="C:cytosol"/>
    <property type="evidence" value="ECO:0007669"/>
    <property type="project" value="TreeGrafter"/>
</dbReference>
<dbReference type="AlphaFoldDB" id="A0A2H0LVG4"/>
<feature type="binding site" evidence="7 8">
    <location>
        <position position="107"/>
    </location>
    <ligand>
        <name>S-adenosyl-L-methionine</name>
        <dbReference type="ChEBI" id="CHEBI:59789"/>
    </ligand>
</feature>
<dbReference type="PROSITE" id="PS01131">
    <property type="entry name" value="RRNA_A_DIMETH"/>
    <property type="match status" value="1"/>
</dbReference>
<dbReference type="PROSITE" id="PS51689">
    <property type="entry name" value="SAM_RNA_A_N6_MT"/>
    <property type="match status" value="1"/>
</dbReference>
<keyword evidence="1 7" id="KW-0963">Cytoplasm</keyword>
<dbReference type="PANTHER" id="PTHR11727:SF7">
    <property type="entry name" value="DIMETHYLADENOSINE TRANSFERASE-RELATED"/>
    <property type="match status" value="1"/>
</dbReference>
<evidence type="ECO:0000256" key="3">
    <source>
        <dbReference type="ARBA" id="ARBA00022603"/>
    </source>
</evidence>
<dbReference type="PANTHER" id="PTHR11727">
    <property type="entry name" value="DIMETHYLADENOSINE TRANSFERASE"/>
    <property type="match status" value="1"/>
</dbReference>
<evidence type="ECO:0000259" key="9">
    <source>
        <dbReference type="SMART" id="SM00650"/>
    </source>
</evidence>
<evidence type="ECO:0000313" key="11">
    <source>
        <dbReference type="Proteomes" id="UP000229641"/>
    </source>
</evidence>
<evidence type="ECO:0000313" key="10">
    <source>
        <dbReference type="EMBL" id="PIQ88388.1"/>
    </source>
</evidence>
<dbReference type="SUPFAM" id="SSF53335">
    <property type="entry name" value="S-adenosyl-L-methionine-dependent methyltransferases"/>
    <property type="match status" value="1"/>
</dbReference>
<dbReference type="EC" id="2.1.1.182" evidence="7"/>
<evidence type="ECO:0000256" key="6">
    <source>
        <dbReference type="ARBA" id="ARBA00022884"/>
    </source>
</evidence>
<name>A0A2H0LVG4_9BACT</name>
<organism evidence="10 11">
    <name type="scientific">Candidatus Ghiorseimicrobium undicola</name>
    <dbReference type="NCBI Taxonomy" id="1974746"/>
    <lineage>
        <taxon>Bacteria</taxon>
        <taxon>Pseudomonadati</taxon>
        <taxon>Candidatus Omnitrophota</taxon>
        <taxon>Candidatus Ghiorseimicrobium</taxon>
    </lineage>
</organism>
<feature type="binding site" evidence="7 8">
    <location>
        <position position="62"/>
    </location>
    <ligand>
        <name>S-adenosyl-L-methionine</name>
        <dbReference type="ChEBI" id="CHEBI:59789"/>
    </ligand>
</feature>
<feature type="binding site" evidence="7 8">
    <location>
        <position position="16"/>
    </location>
    <ligand>
        <name>S-adenosyl-L-methionine</name>
        <dbReference type="ChEBI" id="CHEBI:59789"/>
    </ligand>
</feature>
<protein>
    <recommendedName>
        <fullName evidence="7">Ribosomal RNA small subunit methyltransferase A</fullName>
        <ecNumber evidence="7">2.1.1.182</ecNumber>
    </recommendedName>
    <alternativeName>
        <fullName evidence="7">16S rRNA (adenine(1518)-N(6)/adenine(1519)-N(6))-dimethyltransferase</fullName>
    </alternativeName>
    <alternativeName>
        <fullName evidence="7">16S rRNA dimethyladenosine transferase</fullName>
    </alternativeName>
    <alternativeName>
        <fullName evidence="7">16S rRNA dimethylase</fullName>
    </alternativeName>
    <alternativeName>
        <fullName evidence="7">S-adenosylmethionine-6-N', N'-adenosyl(rRNA) dimethyltransferase</fullName>
    </alternativeName>
</protein>
<keyword evidence="6 7" id="KW-0694">RNA-binding</keyword>
<keyword evidence="5 7" id="KW-0949">S-adenosyl-L-methionine</keyword>
<evidence type="ECO:0000256" key="7">
    <source>
        <dbReference type="HAMAP-Rule" id="MF_00607"/>
    </source>
</evidence>
<comment type="catalytic activity">
    <reaction evidence="7">
        <text>adenosine(1518)/adenosine(1519) in 16S rRNA + 4 S-adenosyl-L-methionine = N(6)-dimethyladenosine(1518)/N(6)-dimethyladenosine(1519) in 16S rRNA + 4 S-adenosyl-L-homocysteine + 4 H(+)</text>
        <dbReference type="Rhea" id="RHEA:19609"/>
        <dbReference type="Rhea" id="RHEA-COMP:10232"/>
        <dbReference type="Rhea" id="RHEA-COMP:10233"/>
        <dbReference type="ChEBI" id="CHEBI:15378"/>
        <dbReference type="ChEBI" id="CHEBI:57856"/>
        <dbReference type="ChEBI" id="CHEBI:59789"/>
        <dbReference type="ChEBI" id="CHEBI:74411"/>
        <dbReference type="ChEBI" id="CHEBI:74493"/>
        <dbReference type="EC" id="2.1.1.182"/>
    </reaction>
</comment>
<dbReference type="NCBIfam" id="TIGR00755">
    <property type="entry name" value="ksgA"/>
    <property type="match status" value="1"/>
</dbReference>
<evidence type="ECO:0000256" key="2">
    <source>
        <dbReference type="ARBA" id="ARBA00022552"/>
    </source>
</evidence>
<proteinExistence type="inferred from homology"/>
<dbReference type="SMART" id="SM00650">
    <property type="entry name" value="rADc"/>
    <property type="match status" value="1"/>
</dbReference>
<keyword evidence="4 7" id="KW-0808">Transferase</keyword>
<dbReference type="CDD" id="cd02440">
    <property type="entry name" value="AdoMet_MTases"/>
    <property type="match status" value="1"/>
</dbReference>
<dbReference type="GO" id="GO:0052908">
    <property type="term" value="F:16S rRNA (adenine(1518)-N(6)/adenine(1519)-N(6))-dimethyltransferase activity"/>
    <property type="evidence" value="ECO:0007669"/>
    <property type="project" value="UniProtKB-EC"/>
</dbReference>
<feature type="binding site" evidence="7 8">
    <location>
        <position position="87"/>
    </location>
    <ligand>
        <name>S-adenosyl-L-methionine</name>
        <dbReference type="ChEBI" id="CHEBI:59789"/>
    </ligand>
</feature>
<evidence type="ECO:0000256" key="5">
    <source>
        <dbReference type="ARBA" id="ARBA00022691"/>
    </source>
</evidence>
<dbReference type="GO" id="GO:0003723">
    <property type="term" value="F:RNA binding"/>
    <property type="evidence" value="ECO:0007669"/>
    <property type="project" value="UniProtKB-UniRule"/>
</dbReference>
<dbReference type="InterPro" id="IPR020598">
    <property type="entry name" value="rRNA_Ade_methylase_Trfase_N"/>
</dbReference>
<sequence>MKPDFKPKKHLGQNFLFDRNILGKIAASIKLKGNDTVLEIGPGLGTLTDFLAKEAEEVIAVEVDRRAVSLLKDKFRDSSNVRIVNCDFLKYSIPGKYSGKKIKVVGNIPYYITTPIIEHLIDLRKNIEDIFITVQKELAQRIIAPAASESYGSLSCFVQYYFKPEILFKIKPGSFWPAPKVESVLLRLSPYKEPPLKVRNEKLLFTIIRNSFAKRRKTIINALSFILDKELISSIIRDLGLKHDVRAEELSLKQMAEISESIERLVPYGLRANF</sequence>
<dbReference type="InterPro" id="IPR023165">
    <property type="entry name" value="rRNA_Ade_diMease-like_C"/>
</dbReference>
<dbReference type="InterPro" id="IPR029063">
    <property type="entry name" value="SAM-dependent_MTases_sf"/>
</dbReference>
<feature type="domain" description="Ribosomal RNA adenine methylase transferase N-terminal" evidence="9">
    <location>
        <begin position="21"/>
        <end position="192"/>
    </location>
</feature>
<dbReference type="Gene3D" id="3.40.50.150">
    <property type="entry name" value="Vaccinia Virus protein VP39"/>
    <property type="match status" value="1"/>
</dbReference>
<comment type="caution">
    <text evidence="10">The sequence shown here is derived from an EMBL/GenBank/DDBJ whole genome shotgun (WGS) entry which is preliminary data.</text>
</comment>